<reference evidence="4" key="4">
    <citation type="submission" date="2019-03" db="UniProtKB">
        <authorList>
            <consortium name="EnsemblPlants"/>
        </authorList>
    </citation>
    <scope>IDENTIFICATION</scope>
</reference>
<accession>A0A453ADU6</accession>
<sequence>MRTVEQLMEQGWVYRTAQLFTIWDIQAAVLSSFAAHLVLVILAGARRRKASGVRMLLLWLAYQLGNFVAPYALTNLSLCDPSPRQQLIAFWAPFLLHHLAGPDNISALSLEDNALSGREVLTVASRIGGATYVLYKHVYIGGGGGGALIPASIIIFAVGATKYAERAFALWRGDLANIRSSSKKKGQLSRFITTCSGTLAIRSTGWERCLDDEDALMVAHAMLPLCRRAMADSSVPADGDTLHASREIFGTSWDDTCKVVEMELSLMYDILYTKEAVVHTWHGYGIRVISPAAIAATTVLFGFYYSKEGQSKPDVMITYVLLAATFLLDTSWLLRALGSTWMHGFLQCSWLHHAILCTGRWRRLGRVIVSLDLGRLRLTATPRSPSSYRRWSGKVGQYSLLREVTREMSLCGKAAKKIGLENVWKEYQHSNTHKLSHEVKEAIFTRVTKVLRLTYQEANKHKNVGYSMTNITTNWGQVTAKRFASKSEEKTVHLAFGREFQEDILVWHIATQVFLMCGSLLHGKHSGAHANAIKALSDYLMFLVAVRRHMLPGLKLRSLYERTFESLQRVWSKDRGKAGSCCSTTEEEQLARILRHKKDDADRGWGMKDAEISIISDGANLAIELLEAGAEEFQMPLLLELVFNVWVDKLLHAATLCSPESHAMQLSRGGELTTIVWIMVQHAGPFTIGEKGPDDDDEEPTDDETQQVKHGDKVGEEKKATDGKRGRDKEPLSDPYPGYPAEPPKPKWASEPPPPKPKSASDPPPPKPSLAELKPESAPPPGAAPPPPKTDVGEPIAVQTRAPKRRRERRRRYATLYPID</sequence>
<feature type="compositionally biased region" description="Basic and acidic residues" evidence="1">
    <location>
        <begin position="706"/>
        <end position="732"/>
    </location>
</feature>
<reference evidence="5" key="1">
    <citation type="journal article" date="2014" name="Science">
        <title>Ancient hybridizations among the ancestral genomes of bread wheat.</title>
        <authorList>
            <consortium name="International Wheat Genome Sequencing Consortium,"/>
            <person name="Marcussen T."/>
            <person name="Sandve S.R."/>
            <person name="Heier L."/>
            <person name="Spannagl M."/>
            <person name="Pfeifer M."/>
            <person name="Jakobsen K.S."/>
            <person name="Wulff B.B."/>
            <person name="Steuernagel B."/>
            <person name="Mayer K.F."/>
            <person name="Olsen O.A."/>
        </authorList>
    </citation>
    <scope>NUCLEOTIDE SEQUENCE [LARGE SCALE GENOMIC DNA]</scope>
    <source>
        <strain evidence="5">cv. AL8/78</strain>
    </source>
</reference>
<dbReference type="Gramene" id="AET2Gv20086400.3">
    <property type="protein sequence ID" value="AET2Gv20086400.3"/>
    <property type="gene ID" value="AET2Gv20086400"/>
</dbReference>
<dbReference type="InterPro" id="IPR007658">
    <property type="entry name" value="DUF594"/>
</dbReference>
<reference evidence="4" key="5">
    <citation type="journal article" date="2021" name="G3 (Bethesda)">
        <title>Aegilops tauschii genome assembly Aet v5.0 features greater sequence contiguity and improved annotation.</title>
        <authorList>
            <person name="Wang L."/>
            <person name="Zhu T."/>
            <person name="Rodriguez J.C."/>
            <person name="Deal K.R."/>
            <person name="Dubcovsky J."/>
            <person name="McGuire P.E."/>
            <person name="Lux T."/>
            <person name="Spannagl M."/>
            <person name="Mayer K.F.X."/>
            <person name="Baldrich P."/>
            <person name="Meyers B.C."/>
            <person name="Huo N."/>
            <person name="Gu Y.Q."/>
            <person name="Zhou H."/>
            <person name="Devos K.M."/>
            <person name="Bennetzen J.L."/>
            <person name="Unver T."/>
            <person name="Budak H."/>
            <person name="Gulick P.J."/>
            <person name="Galiba G."/>
            <person name="Kalapos B."/>
            <person name="Nelson D.R."/>
            <person name="Li P."/>
            <person name="You F.M."/>
            <person name="Luo M.C."/>
            <person name="Dvorak J."/>
        </authorList>
    </citation>
    <scope>NUCLEOTIDE SEQUENCE [LARGE SCALE GENOMIC DNA]</scope>
    <source>
        <strain evidence="4">cv. AL8/78</strain>
    </source>
</reference>
<feature type="compositionally biased region" description="Basic residues" evidence="1">
    <location>
        <begin position="802"/>
        <end position="813"/>
    </location>
</feature>
<evidence type="ECO:0000256" key="2">
    <source>
        <dbReference type="SAM" id="Phobius"/>
    </source>
</evidence>
<feature type="compositionally biased region" description="Acidic residues" evidence="1">
    <location>
        <begin position="693"/>
        <end position="705"/>
    </location>
</feature>
<feature type="domain" description="DUF4220" evidence="3">
    <location>
        <begin position="59"/>
        <end position="402"/>
    </location>
</feature>
<dbReference type="PANTHER" id="PTHR31325">
    <property type="entry name" value="OS01G0798800 PROTEIN-RELATED"/>
    <property type="match status" value="1"/>
</dbReference>
<dbReference type="AlphaFoldDB" id="A0A453ADU6"/>
<protein>
    <recommendedName>
        <fullName evidence="3">DUF4220 domain-containing protein</fullName>
    </recommendedName>
</protein>
<evidence type="ECO:0000259" key="3">
    <source>
        <dbReference type="Pfam" id="PF13968"/>
    </source>
</evidence>
<feature type="transmembrane region" description="Helical" evidence="2">
    <location>
        <begin position="316"/>
        <end position="334"/>
    </location>
</feature>
<proteinExistence type="predicted"/>
<reference evidence="4" key="3">
    <citation type="journal article" date="2017" name="Nature">
        <title>Genome sequence of the progenitor of the wheat D genome Aegilops tauschii.</title>
        <authorList>
            <person name="Luo M.C."/>
            <person name="Gu Y.Q."/>
            <person name="Puiu D."/>
            <person name="Wang H."/>
            <person name="Twardziok S.O."/>
            <person name="Deal K.R."/>
            <person name="Huo N."/>
            <person name="Zhu T."/>
            <person name="Wang L."/>
            <person name="Wang Y."/>
            <person name="McGuire P.E."/>
            <person name="Liu S."/>
            <person name="Long H."/>
            <person name="Ramasamy R.K."/>
            <person name="Rodriguez J.C."/>
            <person name="Van S.L."/>
            <person name="Yuan L."/>
            <person name="Wang Z."/>
            <person name="Xia Z."/>
            <person name="Xiao L."/>
            <person name="Anderson O.D."/>
            <person name="Ouyang S."/>
            <person name="Liang Y."/>
            <person name="Zimin A.V."/>
            <person name="Pertea G."/>
            <person name="Qi P."/>
            <person name="Bennetzen J.L."/>
            <person name="Dai X."/>
            <person name="Dawson M.W."/>
            <person name="Muller H.G."/>
            <person name="Kugler K."/>
            <person name="Rivarola-Duarte L."/>
            <person name="Spannagl M."/>
            <person name="Mayer K.F.X."/>
            <person name="Lu F.H."/>
            <person name="Bevan M.W."/>
            <person name="Leroy P."/>
            <person name="Li P."/>
            <person name="You F.M."/>
            <person name="Sun Q."/>
            <person name="Liu Z."/>
            <person name="Lyons E."/>
            <person name="Wicker T."/>
            <person name="Salzberg S.L."/>
            <person name="Devos K.M."/>
            <person name="Dvorak J."/>
        </authorList>
    </citation>
    <scope>NUCLEOTIDE SEQUENCE [LARGE SCALE GENOMIC DNA]</scope>
    <source>
        <strain evidence="4">cv. AL8/78</strain>
    </source>
</reference>
<dbReference type="Pfam" id="PF04578">
    <property type="entry name" value="DUF594"/>
    <property type="match status" value="1"/>
</dbReference>
<dbReference type="RefSeq" id="XP_020161724.4">
    <property type="nucleotide sequence ID" value="XM_020306135.4"/>
</dbReference>
<reference evidence="5" key="2">
    <citation type="journal article" date="2017" name="Nat. Plants">
        <title>The Aegilops tauschii genome reveals multiple impacts of transposons.</title>
        <authorList>
            <person name="Zhao G."/>
            <person name="Zou C."/>
            <person name="Li K."/>
            <person name="Wang K."/>
            <person name="Li T."/>
            <person name="Gao L."/>
            <person name="Zhang X."/>
            <person name="Wang H."/>
            <person name="Yang Z."/>
            <person name="Liu X."/>
            <person name="Jiang W."/>
            <person name="Mao L."/>
            <person name="Kong X."/>
            <person name="Jiao Y."/>
            <person name="Jia J."/>
        </authorList>
    </citation>
    <scope>NUCLEOTIDE SEQUENCE [LARGE SCALE GENOMIC DNA]</scope>
    <source>
        <strain evidence="5">cv. AL8/78</strain>
    </source>
</reference>
<keyword evidence="2" id="KW-1133">Transmembrane helix</keyword>
<feature type="transmembrane region" description="Helical" evidence="2">
    <location>
        <begin position="20"/>
        <end position="43"/>
    </location>
</feature>
<feature type="compositionally biased region" description="Pro residues" evidence="1">
    <location>
        <begin position="751"/>
        <end position="768"/>
    </location>
</feature>
<dbReference type="InterPro" id="IPR025315">
    <property type="entry name" value="DUF4220"/>
</dbReference>
<dbReference type="Proteomes" id="UP000015105">
    <property type="component" value="Chromosome 2D"/>
</dbReference>
<feature type="region of interest" description="Disordered" evidence="1">
    <location>
        <begin position="686"/>
        <end position="820"/>
    </location>
</feature>
<organism evidence="4 5">
    <name type="scientific">Aegilops tauschii subsp. strangulata</name>
    <name type="common">Goatgrass</name>
    <dbReference type="NCBI Taxonomy" id="200361"/>
    <lineage>
        <taxon>Eukaryota</taxon>
        <taxon>Viridiplantae</taxon>
        <taxon>Streptophyta</taxon>
        <taxon>Embryophyta</taxon>
        <taxon>Tracheophyta</taxon>
        <taxon>Spermatophyta</taxon>
        <taxon>Magnoliopsida</taxon>
        <taxon>Liliopsida</taxon>
        <taxon>Poales</taxon>
        <taxon>Poaceae</taxon>
        <taxon>BOP clade</taxon>
        <taxon>Pooideae</taxon>
        <taxon>Triticodae</taxon>
        <taxon>Triticeae</taxon>
        <taxon>Triticinae</taxon>
        <taxon>Aegilops</taxon>
    </lineage>
</organism>
<dbReference type="Pfam" id="PF13968">
    <property type="entry name" value="DUF4220"/>
    <property type="match status" value="1"/>
</dbReference>
<feature type="transmembrane region" description="Helical" evidence="2">
    <location>
        <begin position="284"/>
        <end position="304"/>
    </location>
</feature>
<dbReference type="GeneID" id="109747038"/>
<feature type="transmembrane region" description="Helical" evidence="2">
    <location>
        <begin position="138"/>
        <end position="158"/>
    </location>
</feature>
<keyword evidence="2" id="KW-0472">Membrane</keyword>
<evidence type="ECO:0000313" key="5">
    <source>
        <dbReference type="Proteomes" id="UP000015105"/>
    </source>
</evidence>
<dbReference type="EnsemblPlants" id="AET2Gv20086400.3">
    <property type="protein sequence ID" value="AET2Gv20086400.3"/>
    <property type="gene ID" value="AET2Gv20086400"/>
</dbReference>
<dbReference type="STRING" id="200361.A0A453ADU6"/>
<feature type="compositionally biased region" description="Pro residues" evidence="1">
    <location>
        <begin position="777"/>
        <end position="789"/>
    </location>
</feature>
<evidence type="ECO:0000313" key="4">
    <source>
        <dbReference type="EnsemblPlants" id="AET2Gv20086400.3"/>
    </source>
</evidence>
<evidence type="ECO:0000256" key="1">
    <source>
        <dbReference type="SAM" id="MobiDB-lite"/>
    </source>
</evidence>
<feature type="transmembrane region" description="Helical" evidence="2">
    <location>
        <begin position="55"/>
        <end position="73"/>
    </location>
</feature>
<keyword evidence="5" id="KW-1185">Reference proteome</keyword>
<keyword evidence="2" id="KW-0812">Transmembrane</keyword>
<name>A0A453ADU6_AEGTS</name>